<evidence type="ECO:0000313" key="7">
    <source>
        <dbReference type="Proteomes" id="UP000529417"/>
    </source>
</evidence>
<organism evidence="6 7">
    <name type="scientific">Rhabdonatronobacter sediminivivens</name>
    <dbReference type="NCBI Taxonomy" id="2743469"/>
    <lineage>
        <taxon>Bacteria</taxon>
        <taxon>Pseudomonadati</taxon>
        <taxon>Pseudomonadota</taxon>
        <taxon>Alphaproteobacteria</taxon>
        <taxon>Rhodobacterales</taxon>
        <taxon>Paracoccaceae</taxon>
        <taxon>Rhabdonatronobacter</taxon>
    </lineage>
</organism>
<keyword evidence="3" id="KW-0472">Membrane</keyword>
<evidence type="ECO:0000313" key="6">
    <source>
        <dbReference type="EMBL" id="NYS24652.1"/>
    </source>
</evidence>
<evidence type="ECO:0000256" key="3">
    <source>
        <dbReference type="ARBA" id="ARBA00023136"/>
    </source>
</evidence>
<dbReference type="Pfam" id="PF01103">
    <property type="entry name" value="Omp85"/>
    <property type="match status" value="1"/>
</dbReference>
<evidence type="ECO:0000256" key="4">
    <source>
        <dbReference type="SAM" id="SignalP"/>
    </source>
</evidence>
<dbReference type="PANTHER" id="PTHR12815:SF42">
    <property type="entry name" value="BACTERIAL SURFACE ANTIGEN (D15) DOMAIN-CONTAINING PROTEIN"/>
    <property type="match status" value="1"/>
</dbReference>
<evidence type="ECO:0000256" key="2">
    <source>
        <dbReference type="ARBA" id="ARBA00022452"/>
    </source>
</evidence>
<feature type="domain" description="Bacterial surface antigen (D15)" evidence="5">
    <location>
        <begin position="307"/>
        <end position="605"/>
    </location>
</feature>
<comment type="subcellular location">
    <subcellularLocation>
        <location evidence="1">Membrane</location>
    </subcellularLocation>
</comment>
<name>A0A7Z0KX88_9RHOB</name>
<proteinExistence type="predicted"/>
<feature type="chain" id="PRO_5030913614" evidence="4">
    <location>
        <begin position="26"/>
        <end position="605"/>
    </location>
</feature>
<keyword evidence="2" id="KW-1134">Transmembrane beta strand</keyword>
<evidence type="ECO:0000256" key="1">
    <source>
        <dbReference type="ARBA" id="ARBA00004370"/>
    </source>
</evidence>
<dbReference type="Proteomes" id="UP000529417">
    <property type="component" value="Unassembled WGS sequence"/>
</dbReference>
<dbReference type="EMBL" id="JACBXS010000010">
    <property type="protein sequence ID" value="NYS24652.1"/>
    <property type="molecule type" value="Genomic_DNA"/>
</dbReference>
<gene>
    <name evidence="6" type="ORF">HUK65_06570</name>
</gene>
<dbReference type="PROSITE" id="PS51257">
    <property type="entry name" value="PROKAR_LIPOPROTEIN"/>
    <property type="match status" value="1"/>
</dbReference>
<sequence>MNVRKTTPKKTATLGAALASCLVLATPGQALDQLVFSTPGASDTLRTALERSSLLTRAEADGITDPLEVFSIARVEYGRLIGTLYEAGHYSGVINVLIDGREAADISPLDPPAQIGTIEVRVNPGPKFVFGRARIGPLAPNTTARDDFAPGAPARSTVIRDAARGAVDDWRDRGHAKAEPADQDVIADHDTRQLDADVTIDPGPRLRFGELRPTGQRHVRPERIVAIAGLPTGERFSPEAATRAATRLRRTGAFASVALREAEDPNPDSTLDFDVSVVEAPRRRIGAGAEYDTEDGVRLTAFWMHRNLLGGAERFRVEGEVAGIGARSGGVDFRLGTEFTRPATFTPDTALTLGAMLESEDQRDYTARRARISAGVTHLFSDTLTGDAAIEYQFERARFGADRSVRRNFSTVALPLGLTWDRRNDTLDPTRGFYLAGTATPFLGLRDADTGAQTTLDARGFYPFGGEDRIVFAARAQLGAVLGADISATPRRYLFYSGGGGTVRGQPFESLGVSPGGVDSGGQGFAAFATEVRVGVTDTIGVVAFADAGFVSEGAFSGASDWHAGAGLGVRYDTAVGPLRVDLGMPVRGDTGRGLQIYIGIGQAF</sequence>
<dbReference type="Gene3D" id="2.40.160.50">
    <property type="entry name" value="membrane protein fhac: a member of the omp85/tpsb transporter family"/>
    <property type="match status" value="1"/>
</dbReference>
<accession>A0A7Z0KX88</accession>
<keyword evidence="7" id="KW-1185">Reference proteome</keyword>
<evidence type="ECO:0000259" key="5">
    <source>
        <dbReference type="Pfam" id="PF01103"/>
    </source>
</evidence>
<protein>
    <submittedName>
        <fullName evidence="6">Outer membrane protein assembly factor</fullName>
    </submittedName>
</protein>
<dbReference type="PANTHER" id="PTHR12815">
    <property type="entry name" value="SORTING AND ASSEMBLY MACHINERY SAMM50 PROTEIN FAMILY MEMBER"/>
    <property type="match status" value="1"/>
</dbReference>
<comment type="caution">
    <text evidence="6">The sequence shown here is derived from an EMBL/GenBank/DDBJ whole genome shotgun (WGS) entry which is preliminary data.</text>
</comment>
<dbReference type="InterPro" id="IPR039910">
    <property type="entry name" value="D15-like"/>
</dbReference>
<reference evidence="6 7" key="1">
    <citation type="journal article" date="2000" name="Arch. Microbiol.">
        <title>Rhodobaca bogoriensis gen. nov. and sp. nov., an alkaliphilic purple nonsulfur bacterium from African Rift Valley soda lakes.</title>
        <authorList>
            <person name="Milford A.D."/>
            <person name="Achenbach L.A."/>
            <person name="Jung D.O."/>
            <person name="Madigan M.T."/>
        </authorList>
    </citation>
    <scope>NUCLEOTIDE SEQUENCE [LARGE SCALE GENOMIC DNA]</scope>
    <source>
        <strain evidence="6 7">2376</strain>
    </source>
</reference>
<keyword evidence="2" id="KW-0812">Transmembrane</keyword>
<dbReference type="AlphaFoldDB" id="A0A7Z0KX88"/>
<dbReference type="InterPro" id="IPR000184">
    <property type="entry name" value="Bac_surfAg_D15"/>
</dbReference>
<feature type="signal peptide" evidence="4">
    <location>
        <begin position="1"/>
        <end position="25"/>
    </location>
</feature>
<dbReference type="GO" id="GO:0019867">
    <property type="term" value="C:outer membrane"/>
    <property type="evidence" value="ECO:0007669"/>
    <property type="project" value="InterPro"/>
</dbReference>
<keyword evidence="4" id="KW-0732">Signal</keyword>
<dbReference type="Gene3D" id="3.10.20.310">
    <property type="entry name" value="membrane protein fhac"/>
    <property type="match status" value="1"/>
</dbReference>